<protein>
    <submittedName>
        <fullName evidence="1">Uncharacterized protein</fullName>
    </submittedName>
</protein>
<dbReference type="EMBL" id="MEWA01000026">
    <property type="protein sequence ID" value="OGC69128.1"/>
    <property type="molecule type" value="Genomic_DNA"/>
</dbReference>
<gene>
    <name evidence="1" type="ORF">A2415_00205</name>
</gene>
<proteinExistence type="predicted"/>
<sequence>MNNFTQKRLELLSDIEKMTKAIRDETDWYIASFHERDEVKRKVARTISEEKVKAGTRLARKMYEKYK</sequence>
<accession>A0A1F4WIF8</accession>
<evidence type="ECO:0000313" key="2">
    <source>
        <dbReference type="Proteomes" id="UP000179113"/>
    </source>
</evidence>
<dbReference type="Proteomes" id="UP000179113">
    <property type="component" value="Unassembled WGS sequence"/>
</dbReference>
<organism evidence="1 2">
    <name type="scientific">candidate division WWE3 bacterium RIFOXYC1_FULL_39_7</name>
    <dbReference type="NCBI Taxonomy" id="1802643"/>
    <lineage>
        <taxon>Bacteria</taxon>
        <taxon>Katanobacteria</taxon>
    </lineage>
</organism>
<dbReference type="AlphaFoldDB" id="A0A1F4WIF8"/>
<name>A0A1F4WIF8_UNCKA</name>
<reference evidence="1 2" key="1">
    <citation type="journal article" date="2016" name="Nat. Commun.">
        <title>Thousands of microbial genomes shed light on interconnected biogeochemical processes in an aquifer system.</title>
        <authorList>
            <person name="Anantharaman K."/>
            <person name="Brown C.T."/>
            <person name="Hug L.A."/>
            <person name="Sharon I."/>
            <person name="Castelle C.J."/>
            <person name="Probst A.J."/>
            <person name="Thomas B.C."/>
            <person name="Singh A."/>
            <person name="Wilkins M.J."/>
            <person name="Karaoz U."/>
            <person name="Brodie E.L."/>
            <person name="Williams K.H."/>
            <person name="Hubbard S.S."/>
            <person name="Banfield J.F."/>
        </authorList>
    </citation>
    <scope>NUCLEOTIDE SEQUENCE [LARGE SCALE GENOMIC DNA]</scope>
</reference>
<evidence type="ECO:0000313" key="1">
    <source>
        <dbReference type="EMBL" id="OGC69128.1"/>
    </source>
</evidence>
<comment type="caution">
    <text evidence="1">The sequence shown here is derived from an EMBL/GenBank/DDBJ whole genome shotgun (WGS) entry which is preliminary data.</text>
</comment>